<protein>
    <recommendedName>
        <fullName evidence="7">Bacterioferritin</fullName>
        <ecNumber evidence="7">1.16.3.1</ecNumber>
    </recommendedName>
</protein>
<keyword evidence="6 7" id="KW-0408">Iron</keyword>
<keyword evidence="11" id="KW-1185">Reference proteome</keyword>
<feature type="binding site" evidence="8">
    <location>
        <position position="53"/>
    </location>
    <ligand>
        <name>Fe cation</name>
        <dbReference type="ChEBI" id="CHEBI:24875"/>
        <label>2</label>
    </ligand>
</feature>
<dbReference type="InterPro" id="IPR009078">
    <property type="entry name" value="Ferritin-like_SF"/>
</dbReference>
<evidence type="ECO:0000256" key="2">
    <source>
        <dbReference type="ARBA" id="ARBA00008093"/>
    </source>
</evidence>
<dbReference type="GO" id="GO:0006826">
    <property type="term" value="P:iron ion transport"/>
    <property type="evidence" value="ECO:0007669"/>
    <property type="project" value="InterPro"/>
</dbReference>
<evidence type="ECO:0000256" key="6">
    <source>
        <dbReference type="ARBA" id="ARBA00023004"/>
    </source>
</evidence>
<dbReference type="Gene3D" id="1.20.1260.10">
    <property type="match status" value="1"/>
</dbReference>
<dbReference type="Proteomes" id="UP000198977">
    <property type="component" value="Unassembled WGS sequence"/>
</dbReference>
<dbReference type="PANTHER" id="PTHR30295">
    <property type="entry name" value="BACTERIOFERRITIN"/>
    <property type="match status" value="1"/>
</dbReference>
<feature type="binding site" evidence="8">
    <location>
        <position position="56"/>
    </location>
    <ligand>
        <name>Fe cation</name>
        <dbReference type="ChEBI" id="CHEBI:24875"/>
        <label>1</label>
    </ligand>
</feature>
<evidence type="ECO:0000313" key="11">
    <source>
        <dbReference type="Proteomes" id="UP000198977"/>
    </source>
</evidence>
<dbReference type="InterPro" id="IPR008331">
    <property type="entry name" value="Ferritin_DPS_dom"/>
</dbReference>
<dbReference type="CDD" id="cd00907">
    <property type="entry name" value="Bacterioferritin"/>
    <property type="match status" value="1"/>
</dbReference>
<evidence type="ECO:0000256" key="5">
    <source>
        <dbReference type="ARBA" id="ARBA00022723"/>
    </source>
</evidence>
<feature type="binding site" evidence="8">
    <location>
        <position position="129"/>
    </location>
    <ligand>
        <name>Fe cation</name>
        <dbReference type="ChEBI" id="CHEBI:24875"/>
        <label>1</label>
    </ligand>
</feature>
<comment type="cofactor">
    <cofactor evidence="1">
        <name>heme b</name>
        <dbReference type="ChEBI" id="CHEBI:60344"/>
    </cofactor>
</comment>
<organism evidence="10 11">
    <name type="scientific">Sulfitobacter brevis</name>
    <dbReference type="NCBI Taxonomy" id="74348"/>
    <lineage>
        <taxon>Bacteria</taxon>
        <taxon>Pseudomonadati</taxon>
        <taxon>Pseudomonadota</taxon>
        <taxon>Alphaproteobacteria</taxon>
        <taxon>Rhodobacterales</taxon>
        <taxon>Roseobacteraceae</taxon>
        <taxon>Sulfitobacter</taxon>
    </lineage>
</organism>
<feature type="binding site" evidence="8">
    <location>
        <position position="129"/>
    </location>
    <ligand>
        <name>Fe cation</name>
        <dbReference type="ChEBI" id="CHEBI:24875"/>
        <label>2</label>
    </ligand>
</feature>
<accession>A0A1I2H125</accession>
<evidence type="ECO:0000256" key="7">
    <source>
        <dbReference type="PIRNR" id="PIRNR002560"/>
    </source>
</evidence>
<dbReference type="InterPro" id="IPR009040">
    <property type="entry name" value="Ferritin-like_diiron"/>
</dbReference>
<dbReference type="AlphaFoldDB" id="A0A1I2H125"/>
<dbReference type="PANTHER" id="PTHR30295:SF0">
    <property type="entry name" value="BACTERIOFERRITIN"/>
    <property type="match status" value="1"/>
</dbReference>
<feature type="binding site" evidence="8">
    <location>
        <position position="132"/>
    </location>
    <ligand>
        <name>Fe cation</name>
        <dbReference type="ChEBI" id="CHEBI:24875"/>
        <label>2</label>
    </ligand>
</feature>
<feature type="binding site" evidence="8">
    <location>
        <position position="52"/>
    </location>
    <ligand>
        <name>Fe cation</name>
        <dbReference type="ChEBI" id="CHEBI:24875"/>
        <label>3</label>
    </ligand>
</feature>
<dbReference type="OrthoDB" id="9800505at2"/>
<gene>
    <name evidence="10" type="ORF">SAMN04488523_13413</name>
</gene>
<proteinExistence type="inferred from homology"/>
<comment type="similarity">
    <text evidence="2 7">Belongs to the bacterioferritin family.</text>
</comment>
<name>A0A1I2H125_9RHOB</name>
<sequence length="162" mass="18322">MTKSNTSKSIENLQTALSMELTAIQQYLLHTHVLDDWGLDRLAKRMREEMSEELGHAGRFIDRILYLEGMPKVEAAKAPIQAKGLDALFRADLGEERGAVQFYTQAARDAANDSDIGTSRLFEDIAIEEECHVDWLTRQMSLLEKMGEPTYMLSQMEDPQAA</sequence>
<evidence type="ECO:0000259" key="9">
    <source>
        <dbReference type="PROSITE" id="PS50905"/>
    </source>
</evidence>
<dbReference type="STRING" id="74348.SAMN04488523_13413"/>
<dbReference type="GO" id="GO:0008199">
    <property type="term" value="F:ferric iron binding"/>
    <property type="evidence" value="ECO:0007669"/>
    <property type="project" value="InterPro"/>
</dbReference>
<dbReference type="InterPro" id="IPR012347">
    <property type="entry name" value="Ferritin-like"/>
</dbReference>
<dbReference type="GO" id="GO:0005829">
    <property type="term" value="C:cytosol"/>
    <property type="evidence" value="ECO:0007669"/>
    <property type="project" value="TreeGrafter"/>
</dbReference>
<evidence type="ECO:0000256" key="4">
    <source>
        <dbReference type="ARBA" id="ARBA00022617"/>
    </source>
</evidence>
<evidence type="ECO:0000256" key="3">
    <source>
        <dbReference type="ARBA" id="ARBA00022434"/>
    </source>
</evidence>
<dbReference type="PROSITE" id="PS50905">
    <property type="entry name" value="FERRITIN_LIKE"/>
    <property type="match status" value="1"/>
</dbReference>
<dbReference type="EMBL" id="FOMW01000034">
    <property type="protein sequence ID" value="SFF23090.1"/>
    <property type="molecule type" value="Genomic_DNA"/>
</dbReference>
<evidence type="ECO:0000313" key="10">
    <source>
        <dbReference type="EMBL" id="SFF23090.1"/>
    </source>
</evidence>
<dbReference type="GO" id="GO:0004322">
    <property type="term" value="F:ferroxidase activity"/>
    <property type="evidence" value="ECO:0007669"/>
    <property type="project" value="UniProtKB-EC"/>
</dbReference>
<dbReference type="SUPFAM" id="SSF47240">
    <property type="entry name" value="Ferritin-like"/>
    <property type="match status" value="1"/>
</dbReference>
<comment type="catalytic activity">
    <reaction evidence="7">
        <text>4 Fe(2+) + O2 + 4 H(+) = 4 Fe(3+) + 2 H2O</text>
        <dbReference type="Rhea" id="RHEA:11148"/>
        <dbReference type="ChEBI" id="CHEBI:15377"/>
        <dbReference type="ChEBI" id="CHEBI:15378"/>
        <dbReference type="ChEBI" id="CHEBI:15379"/>
        <dbReference type="ChEBI" id="CHEBI:29033"/>
        <dbReference type="ChEBI" id="CHEBI:29034"/>
        <dbReference type="EC" id="1.16.3.1"/>
    </reaction>
</comment>
<feature type="domain" description="Ferritin-like diiron" evidence="9">
    <location>
        <begin position="3"/>
        <end position="147"/>
    </location>
</feature>
<feature type="binding site" evidence="8">
    <location>
        <position position="20"/>
    </location>
    <ligand>
        <name>Fe cation</name>
        <dbReference type="ChEBI" id="CHEBI:24875"/>
        <label>1</label>
    </ligand>
</feature>
<keyword evidence="3 7" id="KW-0409">Iron storage</keyword>
<reference evidence="11" key="1">
    <citation type="submission" date="2016-10" db="EMBL/GenBank/DDBJ databases">
        <authorList>
            <person name="Varghese N."/>
            <person name="Submissions S."/>
        </authorList>
    </citation>
    <scope>NUCLEOTIDE SEQUENCE [LARGE SCALE GENOMIC DNA]</scope>
    <source>
        <strain evidence="11">DSM 11443</strain>
    </source>
</reference>
<feature type="binding site" evidence="8">
    <location>
        <position position="96"/>
    </location>
    <ligand>
        <name>Fe cation</name>
        <dbReference type="ChEBI" id="CHEBI:24875"/>
        <label>2</label>
    </ligand>
</feature>
<dbReference type="GO" id="GO:0020037">
    <property type="term" value="F:heme binding"/>
    <property type="evidence" value="ECO:0007669"/>
    <property type="project" value="TreeGrafter"/>
</dbReference>
<dbReference type="Pfam" id="PF00210">
    <property type="entry name" value="Ferritin"/>
    <property type="match status" value="1"/>
</dbReference>
<feature type="binding site" evidence="8">
    <location>
        <position position="53"/>
    </location>
    <ligand>
        <name>Fe cation</name>
        <dbReference type="ChEBI" id="CHEBI:24875"/>
        <label>1</label>
    </ligand>
</feature>
<dbReference type="PIRSF" id="PIRSF002560">
    <property type="entry name" value="Bacterioferritin"/>
    <property type="match status" value="1"/>
</dbReference>
<dbReference type="InterPro" id="IPR002024">
    <property type="entry name" value="Bacterioferritin"/>
</dbReference>
<keyword evidence="4" id="KW-0349">Heme</keyword>
<dbReference type="EC" id="1.16.3.1" evidence="7"/>
<evidence type="ECO:0000256" key="8">
    <source>
        <dbReference type="PIRSR" id="PIRSR002560-1"/>
    </source>
</evidence>
<dbReference type="PRINTS" id="PR00601">
    <property type="entry name" value="BACFERRITIN"/>
</dbReference>
<keyword evidence="5 7" id="KW-0479">Metal-binding</keyword>
<evidence type="ECO:0000256" key="1">
    <source>
        <dbReference type="ARBA" id="ARBA00001970"/>
    </source>
</evidence>
<comment type="function">
    <text evidence="7">Iron-storage protein, whose ferroxidase center binds Fe(2+), oxidizes it using dioxygen to Fe(3+), and participates in the subsequent Fe(3+) oxide mineral core formation within the central cavity of the BFR protein shell.</text>
</comment>
<dbReference type="GO" id="GO:0006879">
    <property type="term" value="P:intracellular iron ion homeostasis"/>
    <property type="evidence" value="ECO:0007669"/>
    <property type="project" value="UniProtKB-KW"/>
</dbReference>
<dbReference type="RefSeq" id="WP_093925548.1">
    <property type="nucleotide sequence ID" value="NZ_FOMW01000034.1"/>
</dbReference>